<comment type="caution">
    <text evidence="1">The sequence shown here is derived from an EMBL/GenBank/DDBJ whole genome shotgun (WGS) entry which is preliminary data.</text>
</comment>
<dbReference type="RefSeq" id="WP_203806886.1">
    <property type="nucleotide sequence ID" value="NZ_BAAAQE010000094.1"/>
</dbReference>
<organism evidence="1 2">
    <name type="scientific">Actinoplanes couchii</name>
    <dbReference type="NCBI Taxonomy" id="403638"/>
    <lineage>
        <taxon>Bacteria</taxon>
        <taxon>Bacillati</taxon>
        <taxon>Actinomycetota</taxon>
        <taxon>Actinomycetes</taxon>
        <taxon>Micromonosporales</taxon>
        <taxon>Micromonosporaceae</taxon>
        <taxon>Actinoplanes</taxon>
    </lineage>
</organism>
<dbReference type="InterPro" id="IPR037883">
    <property type="entry name" value="Knr4/Smi1-like_sf"/>
</dbReference>
<gene>
    <name evidence="1" type="ORF">Aco03nite_085490</name>
</gene>
<evidence type="ECO:0000313" key="2">
    <source>
        <dbReference type="Proteomes" id="UP000612282"/>
    </source>
</evidence>
<name>A0ABQ3XNQ7_9ACTN</name>
<proteinExistence type="predicted"/>
<evidence type="ECO:0000313" key="1">
    <source>
        <dbReference type="EMBL" id="GID60145.1"/>
    </source>
</evidence>
<sequence length="207" mass="23070">MQHLLSRTDAVYQRWLTSITDDVDAGEVVIFCRESLPERHTTYEIGEWLPGFLMIGQDGDRGLFLACDGGGGPVFRSDLGGPGEADHEIVAPDFAAWQRSGFPLPREPELPLTADVWVDDIPINTVQLLVRMRKLLGADWRFGELRNLLATQPFLAARSAHPYALLRRLEDAPELRPHLFYAGPDGLRPVWSLRGPQDTATAMAQPT</sequence>
<reference evidence="1 2" key="1">
    <citation type="submission" date="2021-01" db="EMBL/GenBank/DDBJ databases">
        <title>Whole genome shotgun sequence of Actinoplanes couchii NBRC 106145.</title>
        <authorList>
            <person name="Komaki H."/>
            <person name="Tamura T."/>
        </authorList>
    </citation>
    <scope>NUCLEOTIDE SEQUENCE [LARGE SCALE GENOMIC DNA]</scope>
    <source>
        <strain evidence="1 2">NBRC 106145</strain>
    </source>
</reference>
<keyword evidence="2" id="KW-1185">Reference proteome</keyword>
<evidence type="ECO:0008006" key="3">
    <source>
        <dbReference type="Google" id="ProtNLM"/>
    </source>
</evidence>
<dbReference type="Gene3D" id="3.40.1580.10">
    <property type="entry name" value="SMI1/KNR4-like"/>
    <property type="match status" value="1"/>
</dbReference>
<dbReference type="EMBL" id="BOMG01000104">
    <property type="protein sequence ID" value="GID60145.1"/>
    <property type="molecule type" value="Genomic_DNA"/>
</dbReference>
<dbReference type="Proteomes" id="UP000612282">
    <property type="component" value="Unassembled WGS sequence"/>
</dbReference>
<protein>
    <recommendedName>
        <fullName evidence="3">Immunity protein 35 domain-containing protein</fullName>
    </recommendedName>
</protein>
<accession>A0ABQ3XNQ7</accession>